<evidence type="ECO:0000256" key="5">
    <source>
        <dbReference type="ARBA" id="ARBA00022723"/>
    </source>
</evidence>
<dbReference type="OrthoDB" id="9803884at2"/>
<dbReference type="NCBIfam" id="TIGR00344">
    <property type="entry name" value="alaS"/>
    <property type="match status" value="1"/>
</dbReference>
<dbReference type="SUPFAM" id="SSF55186">
    <property type="entry name" value="ThrRS/AlaRS common domain"/>
    <property type="match status" value="1"/>
</dbReference>
<dbReference type="Gene3D" id="3.30.54.20">
    <property type="match status" value="1"/>
</dbReference>
<reference evidence="14 15" key="1">
    <citation type="submission" date="2015-11" db="EMBL/GenBank/DDBJ databases">
        <title>Genomic analysis of 38 Legionella species identifies large and diverse effector repertoires.</title>
        <authorList>
            <person name="Burstein D."/>
            <person name="Amaro F."/>
            <person name="Zusman T."/>
            <person name="Lifshitz Z."/>
            <person name="Cohen O."/>
            <person name="Gilbert J.A."/>
            <person name="Pupko T."/>
            <person name="Shuman H.A."/>
            <person name="Segal G."/>
        </authorList>
    </citation>
    <scope>NUCLEOTIDE SEQUENCE [LARGE SCALE GENOMIC DNA]</scope>
    <source>
        <strain evidence="14 15">CDC#1442-AUS-E</strain>
    </source>
</reference>
<dbReference type="GO" id="GO:0002161">
    <property type="term" value="F:aminoacyl-tRNA deacylase activity"/>
    <property type="evidence" value="ECO:0007669"/>
    <property type="project" value="TreeGrafter"/>
</dbReference>
<keyword evidence="7 12" id="KW-0862">Zinc</keyword>
<feature type="binding site" evidence="12">
    <location>
        <position position="655"/>
    </location>
    <ligand>
        <name>Zn(2+)</name>
        <dbReference type="ChEBI" id="CHEBI:29105"/>
    </ligand>
</feature>
<evidence type="ECO:0000259" key="13">
    <source>
        <dbReference type="PROSITE" id="PS50860"/>
    </source>
</evidence>
<dbReference type="InterPro" id="IPR018164">
    <property type="entry name" value="Ala-tRNA-synth_IIc_N"/>
</dbReference>
<keyword evidence="5 12" id="KW-0479">Metal-binding</keyword>
<dbReference type="Gene3D" id="3.10.310.40">
    <property type="match status" value="1"/>
</dbReference>
<dbReference type="AlphaFoldDB" id="A0A0W0Y8G7"/>
<evidence type="ECO:0000256" key="11">
    <source>
        <dbReference type="ARBA" id="ARBA00023146"/>
    </source>
</evidence>
<dbReference type="Pfam" id="PF07973">
    <property type="entry name" value="tRNA_SAD"/>
    <property type="match status" value="1"/>
</dbReference>
<keyword evidence="8 12" id="KW-0067">ATP-binding</keyword>
<dbReference type="Gene3D" id="3.30.930.10">
    <property type="entry name" value="Bira Bifunctional Protein, Domain 2"/>
    <property type="match status" value="1"/>
</dbReference>
<dbReference type="FunFam" id="3.30.930.10:FF:000004">
    <property type="entry name" value="Alanine--tRNA ligase"/>
    <property type="match status" value="1"/>
</dbReference>
<dbReference type="Proteomes" id="UP000054618">
    <property type="component" value="Unassembled WGS sequence"/>
</dbReference>
<dbReference type="Pfam" id="PF01411">
    <property type="entry name" value="tRNA-synt_2c"/>
    <property type="match status" value="1"/>
</dbReference>
<dbReference type="GO" id="GO:0045892">
    <property type="term" value="P:negative regulation of DNA-templated transcription"/>
    <property type="evidence" value="ECO:0007669"/>
    <property type="project" value="TreeGrafter"/>
</dbReference>
<dbReference type="InterPro" id="IPR002318">
    <property type="entry name" value="Ala-tRNA-lgiase_IIc"/>
</dbReference>
<comment type="cofactor">
    <cofactor evidence="12">
        <name>Zn(2+)</name>
        <dbReference type="ChEBI" id="CHEBI:29105"/>
    </cofactor>
    <text evidence="12">Binds 1 zinc ion per subunit.</text>
</comment>
<dbReference type="InterPro" id="IPR012947">
    <property type="entry name" value="tRNA_SAD"/>
</dbReference>
<dbReference type="CDD" id="cd00673">
    <property type="entry name" value="AlaRS_core"/>
    <property type="match status" value="1"/>
</dbReference>
<feature type="domain" description="Alanyl-transfer RNA synthetases family profile" evidence="13">
    <location>
        <begin position="1"/>
        <end position="698"/>
    </location>
</feature>
<keyword evidence="3 12" id="KW-0820">tRNA-binding</keyword>
<dbReference type="GO" id="GO:0008270">
    <property type="term" value="F:zinc ion binding"/>
    <property type="evidence" value="ECO:0007669"/>
    <property type="project" value="UniProtKB-UniRule"/>
</dbReference>
<evidence type="ECO:0000256" key="12">
    <source>
        <dbReference type="HAMAP-Rule" id="MF_00036"/>
    </source>
</evidence>
<keyword evidence="4 12" id="KW-0436">Ligase</keyword>
<keyword evidence="12" id="KW-0963">Cytoplasm</keyword>
<dbReference type="SUPFAM" id="SSF55681">
    <property type="entry name" value="Class II aaRS and biotin synthetases"/>
    <property type="match status" value="1"/>
</dbReference>
<comment type="subcellular location">
    <subcellularLocation>
        <location evidence="1 12">Cytoplasm</location>
    </subcellularLocation>
</comment>
<sequence length="870" mass="96687">MKSSEIRQAFFDYFIGNGHQFVESSPLIPGNDPTLLFTNAGMVQFKETFLGIEPRAYSRAVSAQRCVRAGGKHNDLENVGYTARHHTFFEMLGNFSFGDYFKREAIRFAWGFLTDVLRLPPEKLWVTVYEQDDEAADIWLKEMKVSAERFSRCGDKDNFWSMGDTGPCGPCTEIFYDHGPEIAGGPPGSPDADGDRYIEIWNLVFMQYNRDKEGKLHPLPQPSVDTGMGLERIAAVVQGVHNNYDIDSFQLLIRSILEMSPGIDPKHPSLRVIADHIRACAFLIADGVSPSNEGRGYVLRRIIRRAIRHGNKLGLPSPFFSRLVEPLGHVMGDAYPELLEARLQIERILTQEENQFIRTLEQGLRLLQEQIQTLDSQIIPGEILFKLYDTYGFPLDLTQDIAREQNLTVDLEGFNQCMQQQRELSQSASQFSADYSSACQVEETSHFHGYEMDSMSSTISALLMDNKRVNQLLQGEKGAIILEHTPFYAESGGQVGDKGQLVTSHGVFQVEDTQRTGQAIIHYGEVLEGEIKLGQTASAQIDARRRAAIRLNHTATHLLHAALKQLIGPHVQQKGSLVDAERARFDFSHFEALSSQQLRSLEELVNDRIRANEEVLTRIMNLEEAKKSGAVALFGEKYSDEVRVLSVGDFSMELCGGTHARRTGDIGVFKIIAEYGIASGVRRIEMVTGAYALDWINQQLALLDEMAAKLKTSAGTAAEKLTQFLNDFKLQEKELSRMQTKLAAKSGGDLQKEMQTIADTAVLIKQLNGADSQSMRTTLDQLKSSNERAIIVLYTVDNAKINVIAGITKSLVGQAPSAAVLVKMLCGKGGGREDMAQGGGPAPEDLDSRLAEITVLLEDWGKSRLTDPNT</sequence>
<dbReference type="PROSITE" id="PS50860">
    <property type="entry name" value="AA_TRNA_LIGASE_II_ALA"/>
    <property type="match status" value="1"/>
</dbReference>
<feature type="binding site" evidence="12">
    <location>
        <position position="553"/>
    </location>
    <ligand>
        <name>Zn(2+)</name>
        <dbReference type="ChEBI" id="CHEBI:29105"/>
    </ligand>
</feature>
<dbReference type="Pfam" id="PF02272">
    <property type="entry name" value="DHHA1"/>
    <property type="match status" value="1"/>
</dbReference>
<dbReference type="InterPro" id="IPR050058">
    <property type="entry name" value="Ala-tRNA_ligase"/>
</dbReference>
<dbReference type="FunFam" id="3.30.54.20:FF:000001">
    <property type="entry name" value="Alanine--tRNA ligase"/>
    <property type="match status" value="1"/>
</dbReference>
<dbReference type="InterPro" id="IPR045864">
    <property type="entry name" value="aa-tRNA-synth_II/BPL/LPL"/>
</dbReference>
<feature type="binding site" evidence="12">
    <location>
        <position position="557"/>
    </location>
    <ligand>
        <name>Zn(2+)</name>
        <dbReference type="ChEBI" id="CHEBI:29105"/>
    </ligand>
</feature>
<dbReference type="PRINTS" id="PR00980">
    <property type="entry name" value="TRNASYNTHALA"/>
</dbReference>
<dbReference type="GO" id="GO:0000049">
    <property type="term" value="F:tRNA binding"/>
    <property type="evidence" value="ECO:0007669"/>
    <property type="project" value="UniProtKB-KW"/>
</dbReference>
<comment type="function">
    <text evidence="12">Catalyzes the attachment of alanine to tRNA(Ala) in a two-step reaction: alanine is first activated by ATP to form Ala-AMP and then transferred to the acceptor end of tRNA(Ala). Also edits incorrectly charged Ser-tRNA(Ala) and Gly-tRNA(Ala) via its editing domain.</text>
</comment>
<dbReference type="InterPro" id="IPR018165">
    <property type="entry name" value="Ala-tRNA-synth_IIc_core"/>
</dbReference>
<dbReference type="InterPro" id="IPR023033">
    <property type="entry name" value="Ala_tRNA_ligase_euk/bac"/>
</dbReference>
<comment type="similarity">
    <text evidence="2 12">Belongs to the class-II aminoacyl-tRNA synthetase family.</text>
</comment>
<dbReference type="SMART" id="SM00863">
    <property type="entry name" value="tRNA_SAD"/>
    <property type="match status" value="1"/>
</dbReference>
<keyword evidence="15" id="KW-1185">Reference proteome</keyword>
<dbReference type="GO" id="GO:0004813">
    <property type="term" value="F:alanine-tRNA ligase activity"/>
    <property type="evidence" value="ECO:0007669"/>
    <property type="project" value="UniProtKB-UniRule"/>
</dbReference>
<dbReference type="EMBL" id="LNYS01000001">
    <property type="protein sequence ID" value="KTD53104.1"/>
    <property type="molecule type" value="Genomic_DNA"/>
</dbReference>
<dbReference type="RefSeq" id="WP_058506193.1">
    <property type="nucleotide sequence ID" value="NZ_CAAAIK010000013.1"/>
</dbReference>
<evidence type="ECO:0000256" key="2">
    <source>
        <dbReference type="ARBA" id="ARBA00008226"/>
    </source>
</evidence>
<dbReference type="GO" id="GO:0006419">
    <property type="term" value="P:alanyl-tRNA aminoacylation"/>
    <property type="evidence" value="ECO:0007669"/>
    <property type="project" value="UniProtKB-UniRule"/>
</dbReference>
<dbReference type="InterPro" id="IPR018162">
    <property type="entry name" value="Ala-tRNA-ligase_IIc_anticod-bd"/>
</dbReference>
<dbReference type="EC" id="6.1.1.7" evidence="12"/>
<dbReference type="Gene3D" id="6.10.250.550">
    <property type="match status" value="1"/>
</dbReference>
<dbReference type="SUPFAM" id="SSF101353">
    <property type="entry name" value="Putative anticodon-binding domain of alanyl-tRNA synthetase (AlaRS)"/>
    <property type="match status" value="1"/>
</dbReference>
<protein>
    <recommendedName>
        <fullName evidence="12">Alanine--tRNA ligase</fullName>
        <ecNumber evidence="12">6.1.1.7</ecNumber>
    </recommendedName>
    <alternativeName>
        <fullName evidence="12">Alanyl-tRNA synthetase</fullName>
        <shortName evidence="12">AlaRS</shortName>
    </alternativeName>
</protein>
<keyword evidence="10 12" id="KW-0648">Protein biosynthesis</keyword>
<comment type="caution">
    <text evidence="14">The sequence shown here is derived from an EMBL/GenBank/DDBJ whole genome shotgun (WGS) entry which is preliminary data.</text>
</comment>
<evidence type="ECO:0000256" key="1">
    <source>
        <dbReference type="ARBA" id="ARBA00004496"/>
    </source>
</evidence>
<dbReference type="Gene3D" id="2.40.30.130">
    <property type="match status" value="1"/>
</dbReference>
<evidence type="ECO:0000256" key="8">
    <source>
        <dbReference type="ARBA" id="ARBA00022840"/>
    </source>
</evidence>
<dbReference type="FunFam" id="3.10.310.40:FF:000001">
    <property type="entry name" value="Alanine--tRNA ligase"/>
    <property type="match status" value="1"/>
</dbReference>
<dbReference type="PANTHER" id="PTHR11777">
    <property type="entry name" value="ALANYL-TRNA SYNTHETASE"/>
    <property type="match status" value="1"/>
</dbReference>
<dbReference type="InterPro" id="IPR003156">
    <property type="entry name" value="DHHA1_dom"/>
</dbReference>
<accession>A0A0W0Y8G7</accession>
<name>A0A0W0Y8G7_9GAMM</name>
<keyword evidence="11 12" id="KW-0030">Aminoacyl-tRNA synthetase</keyword>
<dbReference type="Gene3D" id="3.30.980.10">
    <property type="entry name" value="Threonyl-trna Synthetase, Chain A, domain 2"/>
    <property type="match status" value="1"/>
</dbReference>
<evidence type="ECO:0000256" key="7">
    <source>
        <dbReference type="ARBA" id="ARBA00022833"/>
    </source>
</evidence>
<keyword evidence="9 12" id="KW-0694">RNA-binding</keyword>
<gene>
    <name evidence="12 14" type="primary">alaS</name>
    <name evidence="14" type="ORF">Lqui_0059</name>
</gene>
<evidence type="ECO:0000313" key="15">
    <source>
        <dbReference type="Proteomes" id="UP000054618"/>
    </source>
</evidence>
<dbReference type="PANTHER" id="PTHR11777:SF9">
    <property type="entry name" value="ALANINE--TRNA LIGASE, CYTOPLASMIC"/>
    <property type="match status" value="1"/>
</dbReference>
<dbReference type="FunFam" id="3.30.980.10:FF:000004">
    <property type="entry name" value="Alanine--tRNA ligase, cytoplasmic"/>
    <property type="match status" value="1"/>
</dbReference>
<evidence type="ECO:0000256" key="10">
    <source>
        <dbReference type="ARBA" id="ARBA00022917"/>
    </source>
</evidence>
<dbReference type="HAMAP" id="MF_00036_B">
    <property type="entry name" value="Ala_tRNA_synth_B"/>
    <property type="match status" value="1"/>
</dbReference>
<evidence type="ECO:0000256" key="4">
    <source>
        <dbReference type="ARBA" id="ARBA00022598"/>
    </source>
</evidence>
<dbReference type="PATRIC" id="fig|45073.5.peg.63"/>
<keyword evidence="6 12" id="KW-0547">Nucleotide-binding</keyword>
<feature type="binding site" evidence="12">
    <location>
        <position position="659"/>
    </location>
    <ligand>
        <name>Zn(2+)</name>
        <dbReference type="ChEBI" id="CHEBI:29105"/>
    </ligand>
</feature>
<organism evidence="14 15">
    <name type="scientific">Legionella quinlivanii</name>
    <dbReference type="NCBI Taxonomy" id="45073"/>
    <lineage>
        <taxon>Bacteria</taxon>
        <taxon>Pseudomonadati</taxon>
        <taxon>Pseudomonadota</taxon>
        <taxon>Gammaproteobacteria</taxon>
        <taxon>Legionellales</taxon>
        <taxon>Legionellaceae</taxon>
        <taxon>Legionella</taxon>
    </lineage>
</organism>
<comment type="catalytic activity">
    <reaction evidence="12">
        <text>tRNA(Ala) + L-alanine + ATP = L-alanyl-tRNA(Ala) + AMP + diphosphate</text>
        <dbReference type="Rhea" id="RHEA:12540"/>
        <dbReference type="Rhea" id="RHEA-COMP:9657"/>
        <dbReference type="Rhea" id="RHEA-COMP:9923"/>
        <dbReference type="ChEBI" id="CHEBI:30616"/>
        <dbReference type="ChEBI" id="CHEBI:33019"/>
        <dbReference type="ChEBI" id="CHEBI:57972"/>
        <dbReference type="ChEBI" id="CHEBI:78442"/>
        <dbReference type="ChEBI" id="CHEBI:78497"/>
        <dbReference type="ChEBI" id="CHEBI:456215"/>
        <dbReference type="EC" id="6.1.1.7"/>
    </reaction>
</comment>
<dbReference type="InterPro" id="IPR009000">
    <property type="entry name" value="Transl_B-barrel_sf"/>
</dbReference>
<comment type="domain">
    <text evidence="12">Consists of three domains; the N-terminal catalytic domain, the editing domain and the C-terminal C-Ala domain. The editing domain removes incorrectly charged amino acids, while the C-Ala domain, along with tRNA(Ala), serves as a bridge to cooperatively bring together the editing and aminoacylation centers thus stimulating deacylation of misacylated tRNAs.</text>
</comment>
<dbReference type="GO" id="GO:0005524">
    <property type="term" value="F:ATP binding"/>
    <property type="evidence" value="ECO:0007669"/>
    <property type="project" value="UniProtKB-UniRule"/>
</dbReference>
<dbReference type="FunFam" id="2.40.30.130:FF:000001">
    <property type="entry name" value="Alanine--tRNA ligase"/>
    <property type="match status" value="1"/>
</dbReference>
<dbReference type="GO" id="GO:0005829">
    <property type="term" value="C:cytosol"/>
    <property type="evidence" value="ECO:0007669"/>
    <property type="project" value="TreeGrafter"/>
</dbReference>
<evidence type="ECO:0000313" key="14">
    <source>
        <dbReference type="EMBL" id="KTD53104.1"/>
    </source>
</evidence>
<proteinExistence type="inferred from homology"/>
<dbReference type="STRING" id="45073.Lqui_0059"/>
<evidence type="ECO:0000256" key="6">
    <source>
        <dbReference type="ARBA" id="ARBA00022741"/>
    </source>
</evidence>
<evidence type="ECO:0000256" key="3">
    <source>
        <dbReference type="ARBA" id="ARBA00022555"/>
    </source>
</evidence>
<evidence type="ECO:0000256" key="9">
    <source>
        <dbReference type="ARBA" id="ARBA00022884"/>
    </source>
</evidence>
<dbReference type="SUPFAM" id="SSF50447">
    <property type="entry name" value="Translation proteins"/>
    <property type="match status" value="1"/>
</dbReference>
<dbReference type="InterPro" id="IPR018163">
    <property type="entry name" value="Thr/Ala-tRNA-synth_IIc_edit"/>
</dbReference>